<dbReference type="InterPro" id="IPR051083">
    <property type="entry name" value="GrpII_Intron_Splice-Mob/Def"/>
</dbReference>
<dbReference type="Proteomes" id="UP000004079">
    <property type="component" value="Unassembled WGS sequence"/>
</dbReference>
<dbReference type="HOGENOM" id="CLU_013584_10_1_10"/>
<dbReference type="InterPro" id="IPR043502">
    <property type="entry name" value="DNA/RNA_pol_sf"/>
</dbReference>
<protein>
    <recommendedName>
        <fullName evidence="2">Reverse transcriptase N-terminal domain-containing protein</fullName>
    </recommendedName>
</protein>
<name>D1QNY0_9BACT</name>
<gene>
    <name evidence="3" type="ORF">HMPREF0971_00691</name>
</gene>
<dbReference type="Pfam" id="PF13655">
    <property type="entry name" value="RVT_N"/>
    <property type="match status" value="1"/>
</dbReference>
<evidence type="ECO:0000256" key="1">
    <source>
        <dbReference type="ARBA" id="ARBA00034120"/>
    </source>
</evidence>
<dbReference type="STRING" id="649760.HMPREF0971_00691"/>
<evidence type="ECO:0000313" key="3">
    <source>
        <dbReference type="EMBL" id="EFB32992.1"/>
    </source>
</evidence>
<dbReference type="PANTHER" id="PTHR34047">
    <property type="entry name" value="NUCLEAR INTRON MATURASE 1, MITOCHONDRIAL-RELATED"/>
    <property type="match status" value="1"/>
</dbReference>
<reference evidence="3 4" key="1">
    <citation type="submission" date="2009-11" db="EMBL/GenBank/DDBJ databases">
        <authorList>
            <person name="Weinstock G."/>
            <person name="Sodergren E."/>
            <person name="Clifton S."/>
            <person name="Fulton L."/>
            <person name="Fulton B."/>
            <person name="Courtney L."/>
            <person name="Fronick C."/>
            <person name="Harrison M."/>
            <person name="Strong C."/>
            <person name="Farmer C."/>
            <person name="Delahaunty K."/>
            <person name="Markovic C."/>
            <person name="Hall O."/>
            <person name="Minx P."/>
            <person name="Tomlinson C."/>
            <person name="Mitreva M."/>
            <person name="Nelson J."/>
            <person name="Hou S."/>
            <person name="Wollam A."/>
            <person name="Pepin K.H."/>
            <person name="Johnson M."/>
            <person name="Bhonagiri V."/>
            <person name="Nash W.E."/>
            <person name="Warren W."/>
            <person name="Chinwalla A."/>
            <person name="Mardis E.R."/>
            <person name="Wilson R.K."/>
        </authorList>
    </citation>
    <scope>NUCLEOTIDE SEQUENCE [LARGE SCALE GENOMIC DNA]</scope>
    <source>
        <strain evidence="3 4">F0302</strain>
    </source>
</reference>
<feature type="domain" description="Reverse transcriptase N-terminal" evidence="2">
    <location>
        <begin position="20"/>
        <end position="101"/>
    </location>
</feature>
<proteinExistence type="inferred from homology"/>
<dbReference type="PANTHER" id="PTHR34047:SF10">
    <property type="entry name" value="GROUP II INTRON-ASSOCIATED OPEN READING FRAME"/>
    <property type="match status" value="1"/>
</dbReference>
<dbReference type="AlphaFoldDB" id="D1QNY0"/>
<comment type="caution">
    <text evidence="3">The sequence shown here is derived from an EMBL/GenBank/DDBJ whole genome shotgun (WGS) entry which is preliminary data.</text>
</comment>
<dbReference type="SUPFAM" id="SSF56672">
    <property type="entry name" value="DNA/RNA polymerases"/>
    <property type="match status" value="1"/>
</dbReference>
<dbReference type="InterPro" id="IPR025960">
    <property type="entry name" value="RVT_N"/>
</dbReference>
<sequence length="173" mass="19845">MQMNENKTSCAPADNQLTLWDSIDWTKAELAVRKLQARIVKAQKDGRHNKVKALQWTLTHSFYAKALAVKRVTSNGGGNTPGVDMETWDKPETKMQAINDLRRRGYQPKPLRRVHIKKSNGKLRPLGIPTMKDRAMQALYLMALEPVSETTADTRSYGFRKERRWYGRCNAMP</sequence>
<accession>D1QNY0</accession>
<dbReference type="EMBL" id="ACUZ02000006">
    <property type="protein sequence ID" value="EFB32992.1"/>
    <property type="molecule type" value="Genomic_DNA"/>
</dbReference>
<evidence type="ECO:0000259" key="2">
    <source>
        <dbReference type="Pfam" id="PF13655"/>
    </source>
</evidence>
<comment type="similarity">
    <text evidence="1">Belongs to the bacterial reverse transcriptase family.</text>
</comment>
<organism evidence="3 4">
    <name type="scientific">Segatella oris F0302</name>
    <dbReference type="NCBI Taxonomy" id="649760"/>
    <lineage>
        <taxon>Bacteria</taxon>
        <taxon>Pseudomonadati</taxon>
        <taxon>Bacteroidota</taxon>
        <taxon>Bacteroidia</taxon>
        <taxon>Bacteroidales</taxon>
        <taxon>Prevotellaceae</taxon>
        <taxon>Segatella</taxon>
    </lineage>
</organism>
<evidence type="ECO:0000313" key="4">
    <source>
        <dbReference type="Proteomes" id="UP000004079"/>
    </source>
</evidence>